<feature type="transmembrane region" description="Helical" evidence="6">
    <location>
        <begin position="199"/>
        <end position="217"/>
    </location>
</feature>
<evidence type="ECO:0000256" key="1">
    <source>
        <dbReference type="ARBA" id="ARBA00004141"/>
    </source>
</evidence>
<keyword evidence="5 6" id="KW-0472">Membrane</keyword>
<dbReference type="OrthoDB" id="1159961at2"/>
<sequence length="230" mass="26894">MKIRTLIKILLLIAGALCVLSTAFQWPMIELYAKPTTVPLFFMLYWFQVKKIDGLFLVILFLCFLGDIFLLIDFQSSFMFVLLSYTICYLILFYYLYKNFKPIDYGVTDIIYLIVFFVAWTFIVYEIYDVTEKEMGDIRPYGVGYIIILYLLLIGAVFQYANVRSSKSLWFLIAVLNFVISDSCFALNKFYIPSIEFEIINSIYQLLAVFFLVQFKISSPTPLKLKDIQG</sequence>
<dbReference type="GO" id="GO:0016020">
    <property type="term" value="C:membrane"/>
    <property type="evidence" value="ECO:0007669"/>
    <property type="project" value="UniProtKB-SubCell"/>
</dbReference>
<keyword evidence="8" id="KW-1185">Reference proteome</keyword>
<comment type="subcellular location">
    <subcellularLocation>
        <location evidence="1">Membrane</location>
        <topology evidence="1">Multi-pass membrane protein</topology>
    </subcellularLocation>
</comment>
<feature type="transmembrane region" description="Helical" evidence="6">
    <location>
        <begin position="168"/>
        <end position="187"/>
    </location>
</feature>
<evidence type="ECO:0000256" key="3">
    <source>
        <dbReference type="ARBA" id="ARBA00022692"/>
    </source>
</evidence>
<dbReference type="InterPro" id="IPR012506">
    <property type="entry name" value="TMEM86B-like"/>
</dbReference>
<keyword evidence="3 6" id="KW-0812">Transmembrane</keyword>
<dbReference type="EMBL" id="FQYP01000005">
    <property type="protein sequence ID" value="SHJ04281.1"/>
    <property type="molecule type" value="Genomic_DNA"/>
</dbReference>
<dbReference type="AlphaFoldDB" id="A0A1M6G2R4"/>
<dbReference type="Proteomes" id="UP000184432">
    <property type="component" value="Unassembled WGS sequence"/>
</dbReference>
<feature type="transmembrane region" description="Helical" evidence="6">
    <location>
        <begin position="54"/>
        <end position="72"/>
    </location>
</feature>
<evidence type="ECO:0000256" key="2">
    <source>
        <dbReference type="ARBA" id="ARBA00007375"/>
    </source>
</evidence>
<organism evidence="7 8">
    <name type="scientific">Aquimarina spongiae</name>
    <dbReference type="NCBI Taxonomy" id="570521"/>
    <lineage>
        <taxon>Bacteria</taxon>
        <taxon>Pseudomonadati</taxon>
        <taxon>Bacteroidota</taxon>
        <taxon>Flavobacteriia</taxon>
        <taxon>Flavobacteriales</taxon>
        <taxon>Flavobacteriaceae</taxon>
        <taxon>Aquimarina</taxon>
    </lineage>
</organism>
<evidence type="ECO:0000256" key="5">
    <source>
        <dbReference type="ARBA" id="ARBA00023136"/>
    </source>
</evidence>
<reference evidence="8" key="1">
    <citation type="submission" date="2016-11" db="EMBL/GenBank/DDBJ databases">
        <authorList>
            <person name="Varghese N."/>
            <person name="Submissions S."/>
        </authorList>
    </citation>
    <scope>NUCLEOTIDE SEQUENCE [LARGE SCALE GENOMIC DNA]</scope>
    <source>
        <strain evidence="8">DSM 22623</strain>
    </source>
</reference>
<feature type="transmembrane region" description="Helical" evidence="6">
    <location>
        <begin position="140"/>
        <end position="162"/>
    </location>
</feature>
<dbReference type="STRING" id="570521.SAMN04488508_10541"/>
<feature type="transmembrane region" description="Helical" evidence="6">
    <location>
        <begin position="109"/>
        <end position="128"/>
    </location>
</feature>
<gene>
    <name evidence="7" type="ORF">SAMN04488508_10541</name>
</gene>
<evidence type="ECO:0000256" key="4">
    <source>
        <dbReference type="ARBA" id="ARBA00022989"/>
    </source>
</evidence>
<name>A0A1M6G2R4_9FLAO</name>
<evidence type="ECO:0000313" key="7">
    <source>
        <dbReference type="EMBL" id="SHJ04281.1"/>
    </source>
</evidence>
<keyword evidence="4 6" id="KW-1133">Transmembrane helix</keyword>
<dbReference type="RefSeq" id="WP_073316257.1">
    <property type="nucleotide sequence ID" value="NZ_FQYP01000005.1"/>
</dbReference>
<comment type="similarity">
    <text evidence="2">Belongs to the TMEM86 family.</text>
</comment>
<protein>
    <submittedName>
        <fullName evidence="7">YhhN-like protein</fullName>
    </submittedName>
</protein>
<proteinExistence type="inferred from homology"/>
<feature type="transmembrane region" description="Helical" evidence="6">
    <location>
        <begin position="79"/>
        <end position="97"/>
    </location>
</feature>
<accession>A0A1M6G2R4</accession>
<dbReference type="Pfam" id="PF07947">
    <property type="entry name" value="YhhN"/>
    <property type="match status" value="1"/>
</dbReference>
<evidence type="ECO:0000313" key="8">
    <source>
        <dbReference type="Proteomes" id="UP000184432"/>
    </source>
</evidence>
<evidence type="ECO:0000256" key="6">
    <source>
        <dbReference type="SAM" id="Phobius"/>
    </source>
</evidence>